<gene>
    <name evidence="1" type="ORF">EZS28_018389</name>
</gene>
<dbReference type="EMBL" id="SNRW01004965">
    <property type="protein sequence ID" value="KAA6386085.1"/>
    <property type="molecule type" value="Genomic_DNA"/>
</dbReference>
<proteinExistence type="predicted"/>
<organism evidence="1 2">
    <name type="scientific">Streblomastix strix</name>
    <dbReference type="NCBI Taxonomy" id="222440"/>
    <lineage>
        <taxon>Eukaryota</taxon>
        <taxon>Metamonada</taxon>
        <taxon>Preaxostyla</taxon>
        <taxon>Oxymonadida</taxon>
        <taxon>Streblomastigidae</taxon>
        <taxon>Streblomastix</taxon>
    </lineage>
</organism>
<protein>
    <submittedName>
        <fullName evidence="1">Uncharacterized protein</fullName>
    </submittedName>
</protein>
<evidence type="ECO:0000313" key="1">
    <source>
        <dbReference type="EMBL" id="KAA6386085.1"/>
    </source>
</evidence>
<name>A0A5J4VUF6_9EUKA</name>
<dbReference type="Proteomes" id="UP000324800">
    <property type="component" value="Unassembled WGS sequence"/>
</dbReference>
<accession>A0A5J4VUF6</accession>
<evidence type="ECO:0000313" key="2">
    <source>
        <dbReference type="Proteomes" id="UP000324800"/>
    </source>
</evidence>
<dbReference type="AlphaFoldDB" id="A0A5J4VUF6"/>
<reference evidence="1 2" key="1">
    <citation type="submission" date="2019-03" db="EMBL/GenBank/DDBJ databases">
        <title>Single cell metagenomics reveals metabolic interactions within the superorganism composed of flagellate Streblomastix strix and complex community of Bacteroidetes bacteria on its surface.</title>
        <authorList>
            <person name="Treitli S.C."/>
            <person name="Kolisko M."/>
            <person name="Husnik F."/>
            <person name="Keeling P."/>
            <person name="Hampl V."/>
        </authorList>
    </citation>
    <scope>NUCLEOTIDE SEQUENCE [LARGE SCALE GENOMIC DNA]</scope>
    <source>
        <strain evidence="1">ST1C</strain>
    </source>
</reference>
<comment type="caution">
    <text evidence="1">The sequence shown here is derived from an EMBL/GenBank/DDBJ whole genome shotgun (WGS) entry which is preliminary data.</text>
</comment>
<sequence length="149" mass="17533">MQIKAERCVVVVAEYMNIALDLSTYYMFKIQTLYQDVRSELDAIYEEAQGDTYPILLSLNQEYHQLYECSYYRKEWRSIQVICEEVKLENITVGKIGVGPDMKITNSTADELRLTRFIEWIEDAINVMLQLFAYLTLRIQHAKEETSII</sequence>